<dbReference type="PROSITE" id="PS50853">
    <property type="entry name" value="FN3"/>
    <property type="match status" value="1"/>
</dbReference>
<dbReference type="Gene3D" id="2.70.70.10">
    <property type="entry name" value="Glucose Permease (Domain IIA)"/>
    <property type="match status" value="1"/>
</dbReference>
<proteinExistence type="predicted"/>
<evidence type="ECO:0000259" key="1">
    <source>
        <dbReference type="PROSITE" id="PS50853"/>
    </source>
</evidence>
<reference evidence="2 3" key="1">
    <citation type="journal article" date="2015" name="Nature">
        <title>rRNA introns, odd ribosomes, and small enigmatic genomes across a large radiation of phyla.</title>
        <authorList>
            <person name="Brown C.T."/>
            <person name="Hug L.A."/>
            <person name="Thomas B.C."/>
            <person name="Sharon I."/>
            <person name="Castelle C.J."/>
            <person name="Singh A."/>
            <person name="Wilkins M.J."/>
            <person name="Williams K.H."/>
            <person name="Banfield J.F."/>
        </authorList>
    </citation>
    <scope>NUCLEOTIDE SEQUENCE [LARGE SCALE GENOMIC DNA]</scope>
</reference>
<dbReference type="AlphaFoldDB" id="A0A837IKA5"/>
<dbReference type="InterPro" id="IPR003961">
    <property type="entry name" value="FN3_dom"/>
</dbReference>
<accession>A0A837IKA5</accession>
<feature type="domain" description="Fibronectin type-III" evidence="1">
    <location>
        <begin position="498"/>
        <end position="593"/>
    </location>
</feature>
<dbReference type="InterPro" id="IPR013783">
    <property type="entry name" value="Ig-like_fold"/>
</dbReference>
<sequence length="593" mass="65244">MTHNTFLPKCIPLCLRARVFLSVLITALFVSGVFTIPKILSGELVHAQVSAVWPAKIDLRVGESASYTLQSGSTRTLTLNSYQILIPRQKVEATVQVAGGGRTDTHTLRVSFDGTPVCVNGLRLYAYAWKEANSNGFEPVGEQGGFPLTSGKDVGFGVSDCATTMFPDMEKYTYPFENLAFHEGVFLQTFLDPDGWAHSAYDVGVHSGQRALAITDGYAYYTWYAGQGYVTIKEKQDKYSTPGWIITHIKDGTGLVSEGQFVRKGTPLAAVYGDPPSHYHWGSTPLSTDFGTWIFGQEIWNYEHRNDFPAPRQWLVLGPFSGGMNSNILSNNENGNIPSSILPKKGATVGGKTWKFVDNLVNSVVRMGELVSAAPFSGYEVDRDPLNSVGYAATYIYAPSATTATLKWGMSYGGRIWLNGTSVFNGIDNWYSTYNEATQSPLVIDKYTVPLSLQQGWNTLIIKTNNGNREWWNMRSPWLFSPKIGDAAGQKLPQLVFSTRDINLQATPADTTIALSWQNPNFHGTFVDTYKLDVATDAGFSALVVNNRDLGKVTSYTITGLNAGTTYYIRVRPYNNADMGGSTYWQHSDAVSA</sequence>
<protein>
    <submittedName>
        <fullName evidence="2">Ig-like protein domain-containing surface protein</fullName>
    </submittedName>
</protein>
<gene>
    <name evidence="2" type="ORF">UY25_C0007G0001</name>
</gene>
<name>A0A837IKA5_9BACT</name>
<dbReference type="CDD" id="cd00063">
    <property type="entry name" value="FN3"/>
    <property type="match status" value="1"/>
</dbReference>
<dbReference type="Proteomes" id="UP000034462">
    <property type="component" value="Unassembled WGS sequence"/>
</dbReference>
<dbReference type="SUPFAM" id="SSF49265">
    <property type="entry name" value="Fibronectin type III"/>
    <property type="match status" value="1"/>
</dbReference>
<comment type="caution">
    <text evidence="2">The sequence shown here is derived from an EMBL/GenBank/DDBJ whole genome shotgun (WGS) entry which is preliminary data.</text>
</comment>
<dbReference type="InterPro" id="IPR036116">
    <property type="entry name" value="FN3_sf"/>
</dbReference>
<dbReference type="SMART" id="SM00060">
    <property type="entry name" value="FN3"/>
    <property type="match status" value="1"/>
</dbReference>
<dbReference type="Gene3D" id="2.60.40.10">
    <property type="entry name" value="Immunoglobulins"/>
    <property type="match status" value="1"/>
</dbReference>
<organism evidence="2 3">
    <name type="scientific">Candidatus Yanofskybacteria bacterium GW2011_GWC1_48_11</name>
    <dbReference type="NCBI Taxonomy" id="1619027"/>
    <lineage>
        <taxon>Bacteria</taxon>
        <taxon>Candidatus Yanofskyibacteriota</taxon>
    </lineage>
</organism>
<dbReference type="InterPro" id="IPR011055">
    <property type="entry name" value="Dup_hybrid_motif"/>
</dbReference>
<dbReference type="EMBL" id="LCPH01000007">
    <property type="protein sequence ID" value="KKU92744.1"/>
    <property type="molecule type" value="Genomic_DNA"/>
</dbReference>
<feature type="non-terminal residue" evidence="2">
    <location>
        <position position="593"/>
    </location>
</feature>
<dbReference type="Pfam" id="PF00041">
    <property type="entry name" value="fn3"/>
    <property type="match status" value="1"/>
</dbReference>
<evidence type="ECO:0000313" key="2">
    <source>
        <dbReference type="EMBL" id="KKU92744.1"/>
    </source>
</evidence>
<evidence type="ECO:0000313" key="3">
    <source>
        <dbReference type="Proteomes" id="UP000034462"/>
    </source>
</evidence>